<organism evidence="9 10">
    <name type="scientific">Pterulicium gracile</name>
    <dbReference type="NCBI Taxonomy" id="1884261"/>
    <lineage>
        <taxon>Eukaryota</taxon>
        <taxon>Fungi</taxon>
        <taxon>Dikarya</taxon>
        <taxon>Basidiomycota</taxon>
        <taxon>Agaricomycotina</taxon>
        <taxon>Agaricomycetes</taxon>
        <taxon>Agaricomycetidae</taxon>
        <taxon>Agaricales</taxon>
        <taxon>Pleurotineae</taxon>
        <taxon>Pterulaceae</taxon>
        <taxon>Pterulicium</taxon>
    </lineage>
</organism>
<evidence type="ECO:0000256" key="6">
    <source>
        <dbReference type="RuleBase" id="RU371123"/>
    </source>
</evidence>
<dbReference type="InterPro" id="IPR036774">
    <property type="entry name" value="ERV/ALR_sulphydryl_oxid_sf"/>
</dbReference>
<accession>A0A5C3R049</accession>
<proteinExistence type="predicted"/>
<dbReference type="PANTHER" id="PTHR12645">
    <property type="entry name" value="ALR/ERV"/>
    <property type="match status" value="1"/>
</dbReference>
<dbReference type="SUPFAM" id="SSF69000">
    <property type="entry name" value="FAD-dependent thiol oxidase"/>
    <property type="match status" value="1"/>
</dbReference>
<evidence type="ECO:0000313" key="9">
    <source>
        <dbReference type="EMBL" id="TFL06978.1"/>
    </source>
</evidence>
<evidence type="ECO:0000256" key="2">
    <source>
        <dbReference type="ARBA" id="ARBA00022630"/>
    </source>
</evidence>
<dbReference type="EMBL" id="ML178814">
    <property type="protein sequence ID" value="TFL06978.1"/>
    <property type="molecule type" value="Genomic_DNA"/>
</dbReference>
<dbReference type="GO" id="GO:0016971">
    <property type="term" value="F:flavin-dependent sulfhydryl oxidase activity"/>
    <property type="evidence" value="ECO:0007669"/>
    <property type="project" value="InterPro"/>
</dbReference>
<dbReference type="OrthoDB" id="59470at2759"/>
<gene>
    <name evidence="9" type="ORF">BDV98DRAFT_497033</name>
</gene>
<name>A0A5C3R049_9AGAR</name>
<dbReference type="EC" id="1.8.3.2" evidence="6"/>
<evidence type="ECO:0000256" key="5">
    <source>
        <dbReference type="ARBA" id="ARBA00023157"/>
    </source>
</evidence>
<comment type="cofactor">
    <cofactor evidence="1 6">
        <name>FAD</name>
        <dbReference type="ChEBI" id="CHEBI:57692"/>
    </cofactor>
</comment>
<dbReference type="PANTHER" id="PTHR12645:SF1">
    <property type="entry name" value="FAD-LINKED SULFHYDRYL OXIDASE ERV2"/>
    <property type="match status" value="1"/>
</dbReference>
<evidence type="ECO:0000256" key="7">
    <source>
        <dbReference type="SAM" id="MobiDB-lite"/>
    </source>
</evidence>
<dbReference type="FunFam" id="1.20.120.310:FF:000002">
    <property type="entry name" value="Sulfhydryl oxidase"/>
    <property type="match status" value="1"/>
</dbReference>
<dbReference type="Pfam" id="PF04777">
    <property type="entry name" value="Evr1_Alr"/>
    <property type="match status" value="1"/>
</dbReference>
<dbReference type="GO" id="GO:0005739">
    <property type="term" value="C:mitochondrion"/>
    <property type="evidence" value="ECO:0007669"/>
    <property type="project" value="TreeGrafter"/>
</dbReference>
<keyword evidence="3 6" id="KW-0274">FAD</keyword>
<sequence>MTGGIKVINEGKGGVIMQKLGNATAKAALGRATWKLLHTMTLRYPESPTQDERDALSAYFHLSSRLYPCGECAAEFQELLRKYPPQTSSRRNAALWLCMLHNQVNERLGKPEFDCAHLDDEYDCGCGDAPIKKVEDASSGGDVGAGGDKADPMDMEEEDLGALVRGG</sequence>
<reference evidence="9 10" key="1">
    <citation type="journal article" date="2019" name="Nat. Ecol. Evol.">
        <title>Megaphylogeny resolves global patterns of mushroom evolution.</title>
        <authorList>
            <person name="Varga T."/>
            <person name="Krizsan K."/>
            <person name="Foldi C."/>
            <person name="Dima B."/>
            <person name="Sanchez-Garcia M."/>
            <person name="Sanchez-Ramirez S."/>
            <person name="Szollosi G.J."/>
            <person name="Szarkandi J.G."/>
            <person name="Papp V."/>
            <person name="Albert L."/>
            <person name="Andreopoulos W."/>
            <person name="Angelini C."/>
            <person name="Antonin V."/>
            <person name="Barry K.W."/>
            <person name="Bougher N.L."/>
            <person name="Buchanan P."/>
            <person name="Buyck B."/>
            <person name="Bense V."/>
            <person name="Catcheside P."/>
            <person name="Chovatia M."/>
            <person name="Cooper J."/>
            <person name="Damon W."/>
            <person name="Desjardin D."/>
            <person name="Finy P."/>
            <person name="Geml J."/>
            <person name="Haridas S."/>
            <person name="Hughes K."/>
            <person name="Justo A."/>
            <person name="Karasinski D."/>
            <person name="Kautmanova I."/>
            <person name="Kiss B."/>
            <person name="Kocsube S."/>
            <person name="Kotiranta H."/>
            <person name="LaButti K.M."/>
            <person name="Lechner B.E."/>
            <person name="Liimatainen K."/>
            <person name="Lipzen A."/>
            <person name="Lukacs Z."/>
            <person name="Mihaltcheva S."/>
            <person name="Morgado L.N."/>
            <person name="Niskanen T."/>
            <person name="Noordeloos M.E."/>
            <person name="Ohm R.A."/>
            <person name="Ortiz-Santana B."/>
            <person name="Ovrebo C."/>
            <person name="Racz N."/>
            <person name="Riley R."/>
            <person name="Savchenko A."/>
            <person name="Shiryaev A."/>
            <person name="Soop K."/>
            <person name="Spirin V."/>
            <person name="Szebenyi C."/>
            <person name="Tomsovsky M."/>
            <person name="Tulloss R.E."/>
            <person name="Uehling J."/>
            <person name="Grigoriev I.V."/>
            <person name="Vagvolgyi C."/>
            <person name="Papp T."/>
            <person name="Martin F.M."/>
            <person name="Miettinen O."/>
            <person name="Hibbett D.S."/>
            <person name="Nagy L.G."/>
        </authorList>
    </citation>
    <scope>NUCLEOTIDE SEQUENCE [LARGE SCALE GENOMIC DNA]</scope>
    <source>
        <strain evidence="9 10">CBS 309.79</strain>
    </source>
</reference>
<evidence type="ECO:0000313" key="10">
    <source>
        <dbReference type="Proteomes" id="UP000305067"/>
    </source>
</evidence>
<dbReference type="PROSITE" id="PS51324">
    <property type="entry name" value="ERV_ALR"/>
    <property type="match status" value="1"/>
</dbReference>
<dbReference type="Proteomes" id="UP000305067">
    <property type="component" value="Unassembled WGS sequence"/>
</dbReference>
<dbReference type="InterPro" id="IPR017905">
    <property type="entry name" value="ERV/ALR_sulphydryl_oxidase"/>
</dbReference>
<dbReference type="STRING" id="1884261.A0A5C3R049"/>
<evidence type="ECO:0000256" key="1">
    <source>
        <dbReference type="ARBA" id="ARBA00001974"/>
    </source>
</evidence>
<dbReference type="Gene3D" id="1.20.120.310">
    <property type="entry name" value="ERV/ALR sulfhydryl oxidase domain"/>
    <property type="match status" value="1"/>
</dbReference>
<evidence type="ECO:0000256" key="4">
    <source>
        <dbReference type="ARBA" id="ARBA00023002"/>
    </source>
</evidence>
<feature type="domain" description="ERV/ALR sulfhydryl oxidase" evidence="8">
    <location>
        <begin position="22"/>
        <end position="122"/>
    </location>
</feature>
<feature type="region of interest" description="Disordered" evidence="7">
    <location>
        <begin position="134"/>
        <end position="167"/>
    </location>
</feature>
<keyword evidence="5" id="KW-1015">Disulfide bond</keyword>
<dbReference type="GO" id="GO:0050660">
    <property type="term" value="F:flavin adenine dinucleotide binding"/>
    <property type="evidence" value="ECO:0007669"/>
    <property type="project" value="TreeGrafter"/>
</dbReference>
<keyword evidence="10" id="KW-1185">Reference proteome</keyword>
<dbReference type="AlphaFoldDB" id="A0A5C3R049"/>
<dbReference type="InterPro" id="IPR039799">
    <property type="entry name" value="ALR/ERV"/>
</dbReference>
<protein>
    <recommendedName>
        <fullName evidence="6">Sulfhydryl oxidase</fullName>
        <ecNumber evidence="6">1.8.3.2</ecNumber>
    </recommendedName>
</protein>
<keyword evidence="2 6" id="KW-0285">Flavoprotein</keyword>
<comment type="catalytic activity">
    <reaction evidence="6">
        <text>2 R'C(R)SH + O2 = R'C(R)S-S(R)CR' + H2O2</text>
        <dbReference type="Rhea" id="RHEA:17357"/>
        <dbReference type="ChEBI" id="CHEBI:15379"/>
        <dbReference type="ChEBI" id="CHEBI:16240"/>
        <dbReference type="ChEBI" id="CHEBI:16520"/>
        <dbReference type="ChEBI" id="CHEBI:17412"/>
        <dbReference type="EC" id="1.8.3.2"/>
    </reaction>
</comment>
<keyword evidence="4 6" id="KW-0560">Oxidoreductase</keyword>
<evidence type="ECO:0000256" key="3">
    <source>
        <dbReference type="ARBA" id="ARBA00022827"/>
    </source>
</evidence>
<evidence type="ECO:0000259" key="8">
    <source>
        <dbReference type="PROSITE" id="PS51324"/>
    </source>
</evidence>